<dbReference type="EC" id="6.3.2.4" evidence="6 18"/>
<reference evidence="24" key="1">
    <citation type="journal article" date="2014" name="Int. J. Syst. Evol. Microbiol.">
        <title>Complete genome of a new Firmicutes species belonging to the dominant human colonic microbiota ('Ruminococcus bicirculans') reveals two chromosomes and a selective capacity to utilize plant glucans.</title>
        <authorList>
            <consortium name="NISC Comparative Sequencing Program"/>
            <person name="Wegmann U."/>
            <person name="Louis P."/>
            <person name="Goesmann A."/>
            <person name="Henrissat B."/>
            <person name="Duncan S.H."/>
            <person name="Flint H.J."/>
        </authorList>
    </citation>
    <scope>NUCLEOTIDE SEQUENCE</scope>
    <source>
        <strain evidence="24">NBRC 103191</strain>
    </source>
</reference>
<dbReference type="Gene3D" id="3.30.470.20">
    <property type="entry name" value="ATP-grasp fold, B domain"/>
    <property type="match status" value="1"/>
</dbReference>
<dbReference type="HAMAP" id="MF_00047">
    <property type="entry name" value="Dala_Dala_lig"/>
    <property type="match status" value="1"/>
</dbReference>
<dbReference type="InterPro" id="IPR005905">
    <property type="entry name" value="D_ala_D_ala"/>
</dbReference>
<dbReference type="NCBIfam" id="NF002378">
    <property type="entry name" value="PRK01372.1"/>
    <property type="match status" value="1"/>
</dbReference>
<evidence type="ECO:0000256" key="6">
    <source>
        <dbReference type="ARBA" id="ARBA00012216"/>
    </source>
</evidence>
<keyword evidence="7 18" id="KW-0963">Cytoplasm</keyword>
<dbReference type="GO" id="GO:0005829">
    <property type="term" value="C:cytosol"/>
    <property type="evidence" value="ECO:0007669"/>
    <property type="project" value="TreeGrafter"/>
</dbReference>
<dbReference type="Gene3D" id="3.40.50.20">
    <property type="match status" value="1"/>
</dbReference>
<comment type="cofactor">
    <cofactor evidence="20">
        <name>Mg(2+)</name>
        <dbReference type="ChEBI" id="CHEBI:18420"/>
    </cofactor>
    <cofactor evidence="20">
        <name>Mn(2+)</name>
        <dbReference type="ChEBI" id="CHEBI:29035"/>
    </cofactor>
    <text evidence="20">Binds 2 magnesium or manganese ions per subunit.</text>
</comment>
<feature type="active site" evidence="19">
    <location>
        <position position="82"/>
    </location>
</feature>
<evidence type="ECO:0000256" key="4">
    <source>
        <dbReference type="ARBA" id="ARBA00004752"/>
    </source>
</evidence>
<dbReference type="InterPro" id="IPR016185">
    <property type="entry name" value="PreATP-grasp_dom_sf"/>
</dbReference>
<gene>
    <name evidence="18" type="primary">ddl</name>
    <name evidence="24" type="synonym">ddlB</name>
    <name evidence="24" type="ORF">GCM10007915_16090</name>
    <name evidence="25" type="ORF">SAMN05660405_01119</name>
</gene>
<evidence type="ECO:0000256" key="1">
    <source>
        <dbReference type="ARBA" id="ARBA00001936"/>
    </source>
</evidence>
<evidence type="ECO:0000256" key="21">
    <source>
        <dbReference type="PROSITE-ProRule" id="PRU00409"/>
    </source>
</evidence>
<evidence type="ECO:0000256" key="14">
    <source>
        <dbReference type="ARBA" id="ARBA00022984"/>
    </source>
</evidence>
<evidence type="ECO:0000256" key="8">
    <source>
        <dbReference type="ARBA" id="ARBA00022598"/>
    </source>
</evidence>
<feature type="active site" evidence="19">
    <location>
        <position position="341"/>
    </location>
</feature>
<feature type="binding site" evidence="20">
    <location>
        <position position="330"/>
    </location>
    <ligand>
        <name>Mg(2+)</name>
        <dbReference type="ChEBI" id="CHEBI:18420"/>
        <label>2</label>
    </ligand>
</feature>
<evidence type="ECO:0000313" key="24">
    <source>
        <dbReference type="EMBL" id="GLR29371.1"/>
    </source>
</evidence>
<evidence type="ECO:0000256" key="3">
    <source>
        <dbReference type="ARBA" id="ARBA00004496"/>
    </source>
</evidence>
<comment type="function">
    <text evidence="2 18">Cell wall formation.</text>
</comment>
<feature type="region of interest" description="Disordered" evidence="22">
    <location>
        <begin position="1"/>
        <end position="55"/>
    </location>
</feature>
<keyword evidence="15 20" id="KW-0464">Manganese</keyword>
<evidence type="ECO:0000256" key="11">
    <source>
        <dbReference type="ARBA" id="ARBA00022840"/>
    </source>
</evidence>
<dbReference type="PROSITE" id="PS00843">
    <property type="entry name" value="DALA_DALA_LIGASE_1"/>
    <property type="match status" value="1"/>
</dbReference>
<feature type="compositionally biased region" description="Low complexity" evidence="22">
    <location>
        <begin position="31"/>
        <end position="44"/>
    </location>
</feature>
<dbReference type="EMBL" id="FNAL01000006">
    <property type="protein sequence ID" value="SDD70150.1"/>
    <property type="molecule type" value="Genomic_DNA"/>
</dbReference>
<feature type="binding site" evidence="20">
    <location>
        <position position="317"/>
    </location>
    <ligand>
        <name>Mg(2+)</name>
        <dbReference type="ChEBI" id="CHEBI:18420"/>
        <label>1</label>
    </ligand>
</feature>
<dbReference type="Pfam" id="PF07478">
    <property type="entry name" value="Dala_Dala_lig_C"/>
    <property type="match status" value="1"/>
</dbReference>
<organism evidence="25 26">
    <name type="scientific">Psychrobacter pacificensis</name>
    <dbReference type="NCBI Taxonomy" id="112002"/>
    <lineage>
        <taxon>Bacteria</taxon>
        <taxon>Pseudomonadati</taxon>
        <taxon>Pseudomonadota</taxon>
        <taxon>Gammaproteobacteria</taxon>
        <taxon>Moraxellales</taxon>
        <taxon>Moraxellaceae</taxon>
        <taxon>Psychrobacter</taxon>
    </lineage>
</organism>
<evidence type="ECO:0000256" key="16">
    <source>
        <dbReference type="ARBA" id="ARBA00023316"/>
    </source>
</evidence>
<dbReference type="EMBL" id="BSOK01000025">
    <property type="protein sequence ID" value="GLR29371.1"/>
    <property type="molecule type" value="Genomic_DNA"/>
</dbReference>
<evidence type="ECO:0000256" key="20">
    <source>
        <dbReference type="PIRSR" id="PIRSR039102-3"/>
    </source>
</evidence>
<dbReference type="PANTHER" id="PTHR23132">
    <property type="entry name" value="D-ALANINE--D-ALANINE LIGASE"/>
    <property type="match status" value="1"/>
</dbReference>
<dbReference type="SUPFAM" id="SSF52440">
    <property type="entry name" value="PreATP-grasp domain"/>
    <property type="match status" value="1"/>
</dbReference>
<evidence type="ECO:0000256" key="22">
    <source>
        <dbReference type="SAM" id="MobiDB-lite"/>
    </source>
</evidence>
<dbReference type="InterPro" id="IPR011095">
    <property type="entry name" value="Dala_Dala_lig_C"/>
</dbReference>
<evidence type="ECO:0000256" key="5">
    <source>
        <dbReference type="ARBA" id="ARBA00010871"/>
    </source>
</evidence>
<evidence type="ECO:0000256" key="10">
    <source>
        <dbReference type="ARBA" id="ARBA00022741"/>
    </source>
</evidence>
<keyword evidence="27" id="KW-1185">Reference proteome</keyword>
<dbReference type="Gene3D" id="3.30.1490.20">
    <property type="entry name" value="ATP-grasp fold, A domain"/>
    <property type="match status" value="1"/>
</dbReference>
<dbReference type="PIRSF" id="PIRSF039102">
    <property type="entry name" value="Ddl/VanB"/>
    <property type="match status" value="1"/>
</dbReference>
<name>A0A1G6WW20_9GAMM</name>
<dbReference type="GO" id="GO:0009252">
    <property type="term" value="P:peptidoglycan biosynthetic process"/>
    <property type="evidence" value="ECO:0007669"/>
    <property type="project" value="UniProtKB-UniRule"/>
</dbReference>
<dbReference type="Pfam" id="PF01820">
    <property type="entry name" value="Dala_Dala_lig_N"/>
    <property type="match status" value="1"/>
</dbReference>
<feature type="binding site" evidence="20">
    <location>
        <position position="332"/>
    </location>
    <ligand>
        <name>Mg(2+)</name>
        <dbReference type="ChEBI" id="CHEBI:18420"/>
        <label>2</label>
    </ligand>
</feature>
<keyword evidence="8 18" id="KW-0436">Ligase</keyword>
<evidence type="ECO:0000256" key="12">
    <source>
        <dbReference type="ARBA" id="ARBA00022842"/>
    </source>
</evidence>
<proteinExistence type="inferred from homology"/>
<dbReference type="RefSeq" id="WP_379542898.1">
    <property type="nucleotide sequence ID" value="NZ_BSOK01000025.1"/>
</dbReference>
<comment type="cofactor">
    <cofactor evidence="1">
        <name>Mn(2+)</name>
        <dbReference type="ChEBI" id="CHEBI:29035"/>
    </cofactor>
</comment>
<keyword evidence="16 18" id="KW-0961">Cell wall biogenesis/degradation</keyword>
<dbReference type="SUPFAM" id="SSF56059">
    <property type="entry name" value="Glutathione synthetase ATP-binding domain-like"/>
    <property type="match status" value="1"/>
</dbReference>
<evidence type="ECO:0000256" key="2">
    <source>
        <dbReference type="ARBA" id="ARBA00003921"/>
    </source>
</evidence>
<evidence type="ECO:0000256" key="19">
    <source>
        <dbReference type="PIRSR" id="PIRSR039102-1"/>
    </source>
</evidence>
<keyword evidence="14 18" id="KW-0573">Peptidoglycan synthesis</keyword>
<dbReference type="PROSITE" id="PS50975">
    <property type="entry name" value="ATP_GRASP"/>
    <property type="match status" value="1"/>
</dbReference>
<dbReference type="GO" id="GO:0005524">
    <property type="term" value="F:ATP binding"/>
    <property type="evidence" value="ECO:0007669"/>
    <property type="project" value="UniProtKB-UniRule"/>
</dbReference>
<dbReference type="GO" id="GO:0046872">
    <property type="term" value="F:metal ion binding"/>
    <property type="evidence" value="ECO:0007669"/>
    <property type="project" value="UniProtKB-KW"/>
</dbReference>
<accession>A0A1G6WW20</accession>
<keyword evidence="13 18" id="KW-0133">Cell shape</keyword>
<evidence type="ECO:0000256" key="13">
    <source>
        <dbReference type="ARBA" id="ARBA00022960"/>
    </source>
</evidence>
<evidence type="ECO:0000313" key="26">
    <source>
        <dbReference type="Proteomes" id="UP000198501"/>
    </source>
</evidence>
<dbReference type="NCBIfam" id="TIGR01205">
    <property type="entry name" value="D_ala_D_alaTIGR"/>
    <property type="match status" value="1"/>
</dbReference>
<protein>
    <recommendedName>
        <fullName evidence="6 18">D-alanine--D-alanine ligase</fullName>
        <ecNumber evidence="6 18">6.3.2.4</ecNumber>
    </recommendedName>
    <alternativeName>
        <fullName evidence="18">D-Ala-D-Ala ligase</fullName>
    </alternativeName>
    <alternativeName>
        <fullName evidence="18">D-alanylalanine synthetase</fullName>
    </alternativeName>
</protein>
<evidence type="ECO:0000256" key="7">
    <source>
        <dbReference type="ARBA" id="ARBA00022490"/>
    </source>
</evidence>
<dbReference type="PROSITE" id="PS00844">
    <property type="entry name" value="DALA_DALA_LIGASE_2"/>
    <property type="match status" value="1"/>
</dbReference>
<evidence type="ECO:0000256" key="17">
    <source>
        <dbReference type="ARBA" id="ARBA00047614"/>
    </source>
</evidence>
<feature type="active site" evidence="19">
    <location>
        <position position="208"/>
    </location>
</feature>
<feature type="domain" description="ATP-grasp" evidence="23">
    <location>
        <begin position="166"/>
        <end position="363"/>
    </location>
</feature>
<dbReference type="Proteomes" id="UP001156645">
    <property type="component" value="Unassembled WGS sequence"/>
</dbReference>
<keyword evidence="9 20" id="KW-0479">Metal-binding</keyword>
<sequence>MTTNNKENMSTQNLAIDDTEDRSAITNPEPALAAAAQAGQSDASISPNEEENKKSISTMTGHVKDAAQFGRVAVIYGGSSNERSVSLDSGAAVLQALQNQGVDATHFDPKHQDITELRDYDRVFNVLHGRGGEDGLLQGVLQWFDIPQTGSGVLASALGMDKVRTKQLWQGCGLSTAPFSLLTADTDWQQVVNMLGLPLIIKPVHEGSSIGMTKVNHLDELPAAYATAVQCGDAVMAERWITGREFTIVIIDDEAYPVIRLEPADITNFYDFEAKYNRNDTSYYIPCGLSAADEKHLQELSLAAFRAVDAKGWGRIDAMQDEAGNFWLLEINTVPGMTSHSLVPMAAKARGMDFDTLCWHILSQTV</sequence>
<evidence type="ECO:0000256" key="18">
    <source>
        <dbReference type="HAMAP-Rule" id="MF_00047"/>
    </source>
</evidence>
<dbReference type="FunFam" id="3.30.470.20:FF:000008">
    <property type="entry name" value="D-alanine--D-alanine ligase"/>
    <property type="match status" value="1"/>
</dbReference>
<feature type="compositionally biased region" description="Polar residues" evidence="22">
    <location>
        <begin position="1"/>
        <end position="14"/>
    </location>
</feature>
<evidence type="ECO:0000313" key="25">
    <source>
        <dbReference type="EMBL" id="SDD70150.1"/>
    </source>
</evidence>
<keyword evidence="11 21" id="KW-0067">ATP-binding</keyword>
<comment type="subcellular location">
    <subcellularLocation>
        <location evidence="3 18">Cytoplasm</location>
    </subcellularLocation>
</comment>
<reference evidence="27" key="3">
    <citation type="journal article" date="2019" name="Int. J. Syst. Evol. Microbiol.">
        <title>The Global Catalogue of Microorganisms (GCM) 10K type strain sequencing project: providing services to taxonomists for standard genome sequencing and annotation.</title>
        <authorList>
            <consortium name="The Broad Institute Genomics Platform"/>
            <consortium name="The Broad Institute Genome Sequencing Center for Infectious Disease"/>
            <person name="Wu L."/>
            <person name="Ma J."/>
        </authorList>
    </citation>
    <scope>NUCLEOTIDE SEQUENCE [LARGE SCALE GENOMIC DNA]</scope>
    <source>
        <strain evidence="27">NBRC 103191</strain>
    </source>
</reference>
<comment type="pathway">
    <text evidence="4 18">Cell wall biogenesis; peptidoglycan biosynthesis.</text>
</comment>
<dbReference type="Proteomes" id="UP000198501">
    <property type="component" value="Unassembled WGS sequence"/>
</dbReference>
<reference evidence="25 26" key="2">
    <citation type="submission" date="2016-10" db="EMBL/GenBank/DDBJ databases">
        <authorList>
            <person name="de Groot N.N."/>
        </authorList>
    </citation>
    <scope>NUCLEOTIDE SEQUENCE [LARGE SCALE GENOMIC DNA]</scope>
    <source>
        <strain evidence="25 26">DSM 23406</strain>
    </source>
</reference>
<reference evidence="24" key="4">
    <citation type="submission" date="2023-01" db="EMBL/GenBank/DDBJ databases">
        <title>Draft genome sequence of Psychrobacter pacificensis strain NBRC 103191.</title>
        <authorList>
            <person name="Sun Q."/>
            <person name="Mori K."/>
        </authorList>
    </citation>
    <scope>NUCLEOTIDE SEQUENCE</scope>
    <source>
        <strain evidence="24">NBRC 103191</strain>
    </source>
</reference>
<dbReference type="InterPro" id="IPR000291">
    <property type="entry name" value="D-Ala_lig_Van_CS"/>
</dbReference>
<dbReference type="InterPro" id="IPR013815">
    <property type="entry name" value="ATP_grasp_subdomain_1"/>
</dbReference>
<comment type="similarity">
    <text evidence="5 18">Belongs to the D-alanine--D-alanine ligase family.</text>
</comment>
<dbReference type="GO" id="GO:0008360">
    <property type="term" value="P:regulation of cell shape"/>
    <property type="evidence" value="ECO:0007669"/>
    <property type="project" value="UniProtKB-KW"/>
</dbReference>
<keyword evidence="12 20" id="KW-0460">Magnesium</keyword>
<comment type="catalytic activity">
    <reaction evidence="17 18">
        <text>2 D-alanine + ATP = D-alanyl-D-alanine + ADP + phosphate + H(+)</text>
        <dbReference type="Rhea" id="RHEA:11224"/>
        <dbReference type="ChEBI" id="CHEBI:15378"/>
        <dbReference type="ChEBI" id="CHEBI:30616"/>
        <dbReference type="ChEBI" id="CHEBI:43474"/>
        <dbReference type="ChEBI" id="CHEBI:57416"/>
        <dbReference type="ChEBI" id="CHEBI:57822"/>
        <dbReference type="ChEBI" id="CHEBI:456216"/>
        <dbReference type="EC" id="6.3.2.4"/>
    </reaction>
</comment>
<dbReference type="GO" id="GO:0008716">
    <property type="term" value="F:D-alanine-D-alanine ligase activity"/>
    <property type="evidence" value="ECO:0007669"/>
    <property type="project" value="UniProtKB-UniRule"/>
</dbReference>
<evidence type="ECO:0000313" key="27">
    <source>
        <dbReference type="Proteomes" id="UP001156645"/>
    </source>
</evidence>
<keyword evidence="10 21" id="KW-0547">Nucleotide-binding</keyword>
<evidence type="ECO:0000259" key="23">
    <source>
        <dbReference type="PROSITE" id="PS50975"/>
    </source>
</evidence>
<feature type="binding site" evidence="20">
    <location>
        <position position="330"/>
    </location>
    <ligand>
        <name>Mg(2+)</name>
        <dbReference type="ChEBI" id="CHEBI:18420"/>
        <label>1</label>
    </ligand>
</feature>
<dbReference type="UniPathway" id="UPA00219"/>
<dbReference type="AlphaFoldDB" id="A0A1G6WW20"/>
<evidence type="ECO:0000256" key="15">
    <source>
        <dbReference type="ARBA" id="ARBA00023211"/>
    </source>
</evidence>
<dbReference type="InterPro" id="IPR011127">
    <property type="entry name" value="Dala_Dala_lig_N"/>
</dbReference>
<dbReference type="GO" id="GO:0071555">
    <property type="term" value="P:cell wall organization"/>
    <property type="evidence" value="ECO:0007669"/>
    <property type="project" value="UniProtKB-KW"/>
</dbReference>
<dbReference type="PANTHER" id="PTHR23132:SF23">
    <property type="entry name" value="D-ALANINE--D-ALANINE LIGASE B"/>
    <property type="match status" value="1"/>
</dbReference>
<evidence type="ECO:0000256" key="9">
    <source>
        <dbReference type="ARBA" id="ARBA00022723"/>
    </source>
</evidence>
<dbReference type="InterPro" id="IPR011761">
    <property type="entry name" value="ATP-grasp"/>
</dbReference>